<reference evidence="6 7" key="1">
    <citation type="submission" date="2016-06" db="EMBL/GenBank/DDBJ databases">
        <authorList>
            <person name="Kjaerup R.B."/>
            <person name="Dalgaard T.S."/>
            <person name="Juul-Madsen H.R."/>
        </authorList>
    </citation>
    <scope>NUCLEOTIDE SEQUENCE [LARGE SCALE GENOMIC DNA]</scope>
    <source>
        <strain evidence="6 7">DSM 43818</strain>
    </source>
</reference>
<keyword evidence="1" id="KW-0285">Flavoprotein</keyword>
<evidence type="ECO:0000256" key="4">
    <source>
        <dbReference type="ARBA" id="ARBA00023033"/>
    </source>
</evidence>
<keyword evidence="3" id="KW-0560">Oxidoreductase</keyword>
<dbReference type="SUPFAM" id="SSF51679">
    <property type="entry name" value="Bacterial luciferase-like"/>
    <property type="match status" value="1"/>
</dbReference>
<keyword evidence="7" id="KW-1185">Reference proteome</keyword>
<accession>A0A1C6RCV2</accession>
<dbReference type="PANTHER" id="PTHR30011:SF16">
    <property type="entry name" value="C2H2 FINGER DOMAIN TRANSCRIPTION FACTOR (EUROFUNG)-RELATED"/>
    <property type="match status" value="1"/>
</dbReference>
<protein>
    <submittedName>
        <fullName evidence="6">Flavin-dependent oxidoreductase, luciferase family (Includes alkanesulfonate monooxygenase SsuD and methylene tetrahydromethanopterin reductase)</fullName>
    </submittedName>
</protein>
<keyword evidence="4 6" id="KW-0503">Monooxygenase</keyword>
<evidence type="ECO:0000313" key="7">
    <source>
        <dbReference type="Proteomes" id="UP000199699"/>
    </source>
</evidence>
<proteinExistence type="predicted"/>
<name>A0A1C6RCV2_9ACTN</name>
<dbReference type="Proteomes" id="UP000199699">
    <property type="component" value="Unassembled WGS sequence"/>
</dbReference>
<dbReference type="Pfam" id="PF00296">
    <property type="entry name" value="Bac_luciferase"/>
    <property type="match status" value="1"/>
</dbReference>
<dbReference type="STRING" id="145857.GA0070616_0564"/>
<dbReference type="Gene3D" id="3.20.20.30">
    <property type="entry name" value="Luciferase-like domain"/>
    <property type="match status" value="1"/>
</dbReference>
<dbReference type="RefSeq" id="WP_245712625.1">
    <property type="nucleotide sequence ID" value="NZ_FMHT01000003.1"/>
</dbReference>
<feature type="domain" description="Luciferase-like" evidence="5">
    <location>
        <begin position="17"/>
        <end position="205"/>
    </location>
</feature>
<dbReference type="PANTHER" id="PTHR30011">
    <property type="entry name" value="ALKANESULFONATE MONOOXYGENASE-RELATED"/>
    <property type="match status" value="1"/>
</dbReference>
<dbReference type="InterPro" id="IPR051260">
    <property type="entry name" value="Diverse_substr_monoxygenases"/>
</dbReference>
<gene>
    <name evidence="6" type="ORF">GA0070616_0564</name>
</gene>
<dbReference type="GO" id="GO:0004497">
    <property type="term" value="F:monooxygenase activity"/>
    <property type="evidence" value="ECO:0007669"/>
    <property type="project" value="UniProtKB-KW"/>
</dbReference>
<dbReference type="GO" id="GO:0016705">
    <property type="term" value="F:oxidoreductase activity, acting on paired donors, with incorporation or reduction of molecular oxygen"/>
    <property type="evidence" value="ECO:0007669"/>
    <property type="project" value="InterPro"/>
</dbReference>
<evidence type="ECO:0000256" key="1">
    <source>
        <dbReference type="ARBA" id="ARBA00022630"/>
    </source>
</evidence>
<sequence length="300" mass="32276">MSGYRAGPLVGYELPAGTEPVATARAAEAAGVDFLVLPDRPAAPDDRPGPPAALITASWLATRTERIGLVIEMPPAYTEPYNLARMLASLDHVSGGRSGWLASSAPDPAADANHRRAGVDPAVDRAARTAEYLPLLRDLWDTWEDGAFTHDKATMQFVDGDRVHTLNHEGPLLRVAGPLNVIRPPQGHPLVLADADDRGAAADADVLIGRSPGDDDRPWLWAARPDDVRRSGPDDADGAVGWLVRFDSAEECVAFTEAGLPTWTADRPAERPFLLRERFGLSRPANRLAHCVGARTGRTR</sequence>
<dbReference type="InterPro" id="IPR036661">
    <property type="entry name" value="Luciferase-like_sf"/>
</dbReference>
<evidence type="ECO:0000256" key="3">
    <source>
        <dbReference type="ARBA" id="ARBA00023002"/>
    </source>
</evidence>
<evidence type="ECO:0000259" key="5">
    <source>
        <dbReference type="Pfam" id="PF00296"/>
    </source>
</evidence>
<organism evidence="6 7">
    <name type="scientific">Micromonospora nigra</name>
    <dbReference type="NCBI Taxonomy" id="145857"/>
    <lineage>
        <taxon>Bacteria</taxon>
        <taxon>Bacillati</taxon>
        <taxon>Actinomycetota</taxon>
        <taxon>Actinomycetes</taxon>
        <taxon>Micromonosporales</taxon>
        <taxon>Micromonosporaceae</taxon>
        <taxon>Micromonospora</taxon>
    </lineage>
</organism>
<dbReference type="EMBL" id="FMHT01000003">
    <property type="protein sequence ID" value="SCL14868.1"/>
    <property type="molecule type" value="Genomic_DNA"/>
</dbReference>
<dbReference type="AlphaFoldDB" id="A0A1C6RCV2"/>
<evidence type="ECO:0000256" key="2">
    <source>
        <dbReference type="ARBA" id="ARBA00022643"/>
    </source>
</evidence>
<keyword evidence="2" id="KW-0288">FMN</keyword>
<evidence type="ECO:0000313" key="6">
    <source>
        <dbReference type="EMBL" id="SCL14868.1"/>
    </source>
</evidence>
<dbReference type="InterPro" id="IPR011251">
    <property type="entry name" value="Luciferase-like_dom"/>
</dbReference>